<dbReference type="AlphaFoldDB" id="A0A3Q3M025"/>
<dbReference type="PANTHER" id="PTHR12019:SF22">
    <property type="entry name" value="LAMINA-ASSOCIATED POLYPEPTIDE 2, ISOFORMS BETA_GAMMA"/>
    <property type="match status" value="1"/>
</dbReference>
<evidence type="ECO:0000256" key="3">
    <source>
        <dbReference type="ARBA" id="ARBA00022553"/>
    </source>
</evidence>
<reference evidence="10" key="2">
    <citation type="submission" date="2025-09" db="UniProtKB">
        <authorList>
            <consortium name="Ensembl"/>
        </authorList>
    </citation>
    <scope>IDENTIFICATION</scope>
</reference>
<keyword evidence="7" id="KW-1133">Transmembrane helix</keyword>
<dbReference type="PROSITE" id="PS50954">
    <property type="entry name" value="LEM"/>
    <property type="match status" value="1"/>
</dbReference>
<dbReference type="GeneTree" id="ENSGT00940000154098"/>
<keyword evidence="7" id="KW-0812">Transmembrane</keyword>
<dbReference type="InterPro" id="IPR011015">
    <property type="entry name" value="LEM/LEM-like_dom_sf"/>
</dbReference>
<organism evidence="10 11">
    <name type="scientific">Labrus bergylta</name>
    <name type="common">ballan wrasse</name>
    <dbReference type="NCBI Taxonomy" id="56723"/>
    <lineage>
        <taxon>Eukaryota</taxon>
        <taxon>Metazoa</taxon>
        <taxon>Chordata</taxon>
        <taxon>Craniata</taxon>
        <taxon>Vertebrata</taxon>
        <taxon>Euteleostomi</taxon>
        <taxon>Actinopterygii</taxon>
        <taxon>Neopterygii</taxon>
        <taxon>Teleostei</taxon>
        <taxon>Neoteleostei</taxon>
        <taxon>Acanthomorphata</taxon>
        <taxon>Eupercaria</taxon>
        <taxon>Labriformes</taxon>
        <taxon>Labridae</taxon>
        <taxon>Labrus</taxon>
    </lineage>
</organism>
<evidence type="ECO:0000256" key="6">
    <source>
        <dbReference type="SAM" id="MobiDB-lite"/>
    </source>
</evidence>
<keyword evidence="7" id="KW-0472">Membrane</keyword>
<dbReference type="InterPro" id="IPR003887">
    <property type="entry name" value="LEM_dom"/>
</dbReference>
<feature type="compositionally biased region" description="Polar residues" evidence="6">
    <location>
        <begin position="282"/>
        <end position="306"/>
    </location>
</feature>
<keyword evidence="3" id="KW-0597">Phosphoprotein</keyword>
<keyword evidence="11" id="KW-1185">Reference proteome</keyword>
<evidence type="ECO:0000256" key="4">
    <source>
        <dbReference type="ARBA" id="ARBA00022990"/>
    </source>
</evidence>
<feature type="compositionally biased region" description="Acidic residues" evidence="6">
    <location>
        <begin position="54"/>
        <end position="73"/>
    </location>
</feature>
<feature type="region of interest" description="Disordered" evidence="6">
    <location>
        <begin position="194"/>
        <end position="258"/>
    </location>
</feature>
<sequence>MPLLKEDPSYLSKSRLKSDLVAHNVALPPAKSKKDIYVELHLKHIDQKHAADFSSDEEDQIHDVEDADPEVTEIPDPSGLIDDDLRTALLAHGVKAGPIVASTRALYEKKLRTLTQSNGKDHRNGAEKGVLYSDSEEEEGDEEEDDGDSGSEGEKEETVEQEGQAQQERSQVKTYFQKGGFVYPQCFLPSSRLRAQHPRNKEPTPKWNSGNALKSSERCRTQCSQIPTGNSIGSSVDQLSGLRSGVTSGSQSVMPNDGSSFSSRAFSITQMVEEMESRVSLSTSADTESGLNGSNVQDNWSRSSRPPQEPVRDVFKDMFPNTPTPTGIYASRRRPIKGAAGRPIQYAYPDSPASPTTLERREVERRLVPIHIQIGVFLTVACLLYLIFVCVDDNSLSPVMALLDSLTQESDSKEGLLLQAETQDIPQLQE</sequence>
<evidence type="ECO:0000256" key="1">
    <source>
        <dbReference type="ARBA" id="ARBA00007744"/>
    </source>
</evidence>
<evidence type="ECO:0000256" key="7">
    <source>
        <dbReference type="SAM" id="Phobius"/>
    </source>
</evidence>
<protein>
    <submittedName>
        <fullName evidence="10">Lamina-associated polypeptide 2, isoforms beta/gamma-like</fullName>
    </submittedName>
</protein>
<keyword evidence="5" id="KW-0238">DNA-binding</keyword>
<dbReference type="Pfam" id="PF03020">
    <property type="entry name" value="LEM"/>
    <property type="match status" value="1"/>
</dbReference>
<dbReference type="SMART" id="SM00540">
    <property type="entry name" value="LEM"/>
    <property type="match status" value="1"/>
</dbReference>
<dbReference type="InParanoid" id="A0A3Q3M025"/>
<accession>A0A3Q3M025</accession>
<dbReference type="FunFam" id="1.10.720.40:FF:000001">
    <property type="entry name" value="LEM domain containing 2, isoform CRA_a"/>
    <property type="match status" value="2"/>
</dbReference>
<evidence type="ECO:0000259" key="8">
    <source>
        <dbReference type="PROSITE" id="PS50954"/>
    </source>
</evidence>
<dbReference type="InterPro" id="IPR013146">
    <property type="entry name" value="LEM-like_dom"/>
</dbReference>
<feature type="compositionally biased region" description="Acidic residues" evidence="6">
    <location>
        <begin position="134"/>
        <end position="151"/>
    </location>
</feature>
<keyword evidence="4" id="KW-0007">Acetylation</keyword>
<dbReference type="PANTHER" id="PTHR12019">
    <property type="entry name" value="LAMINA-ASSOCIATED POLYPEPTIDE THYMOPOIETIN"/>
    <property type="match status" value="1"/>
</dbReference>
<dbReference type="Gene3D" id="1.10.720.40">
    <property type="match status" value="2"/>
</dbReference>
<dbReference type="SUPFAM" id="SSF63451">
    <property type="entry name" value="LEM domain"/>
    <property type="match status" value="2"/>
</dbReference>
<feature type="compositionally biased region" description="Polar residues" evidence="6">
    <location>
        <begin position="221"/>
        <end position="238"/>
    </location>
</feature>
<dbReference type="STRING" id="56723.ENSLBEP00000014085"/>
<keyword evidence="2" id="KW-0488">Methylation</keyword>
<name>A0A3Q3M025_9LABR</name>
<evidence type="ECO:0000256" key="2">
    <source>
        <dbReference type="ARBA" id="ARBA00022481"/>
    </source>
</evidence>
<dbReference type="PROSITE" id="PS50955">
    <property type="entry name" value="LEM_LIKE"/>
    <property type="match status" value="1"/>
</dbReference>
<dbReference type="InterPro" id="IPR051656">
    <property type="entry name" value="LEM_domain"/>
</dbReference>
<evidence type="ECO:0000259" key="9">
    <source>
        <dbReference type="PROSITE" id="PS50955"/>
    </source>
</evidence>
<dbReference type="Ensembl" id="ENSLBET00000014893.1">
    <property type="protein sequence ID" value="ENSLBEP00000014085.1"/>
    <property type="gene ID" value="ENSLBEG00000010940.1"/>
</dbReference>
<reference evidence="10" key="1">
    <citation type="submission" date="2025-08" db="UniProtKB">
        <authorList>
            <consortium name="Ensembl"/>
        </authorList>
    </citation>
    <scope>IDENTIFICATION</scope>
</reference>
<feature type="domain" description="LEM-like" evidence="9">
    <location>
        <begin position="5"/>
        <end position="48"/>
    </location>
</feature>
<dbReference type="Pfam" id="PF08198">
    <property type="entry name" value="Thymopoietin"/>
    <property type="match status" value="1"/>
</dbReference>
<dbReference type="SMART" id="SM01261">
    <property type="entry name" value="Thymopoietin"/>
    <property type="match status" value="1"/>
</dbReference>
<proteinExistence type="inferred from homology"/>
<feature type="region of interest" description="Disordered" evidence="6">
    <location>
        <begin position="50"/>
        <end position="78"/>
    </location>
</feature>
<feature type="transmembrane region" description="Helical" evidence="7">
    <location>
        <begin position="370"/>
        <end position="391"/>
    </location>
</feature>
<feature type="domain" description="LEM" evidence="8">
    <location>
        <begin position="74"/>
        <end position="118"/>
    </location>
</feature>
<dbReference type="GO" id="GO:0003677">
    <property type="term" value="F:DNA binding"/>
    <property type="evidence" value="ECO:0007669"/>
    <property type="project" value="UniProtKB-KW"/>
</dbReference>
<dbReference type="Proteomes" id="UP000261660">
    <property type="component" value="Unplaced"/>
</dbReference>
<comment type="similarity">
    <text evidence="1">Belongs to the LEM family.</text>
</comment>
<dbReference type="CDD" id="cd12940">
    <property type="entry name" value="LEM_LAP2_LEMD1"/>
    <property type="match status" value="1"/>
</dbReference>
<evidence type="ECO:0000313" key="11">
    <source>
        <dbReference type="Proteomes" id="UP000261660"/>
    </source>
</evidence>
<evidence type="ECO:0000256" key="5">
    <source>
        <dbReference type="ARBA" id="ARBA00023125"/>
    </source>
</evidence>
<feature type="compositionally biased region" description="Polar residues" evidence="6">
    <location>
        <begin position="245"/>
        <end position="258"/>
    </location>
</feature>
<evidence type="ECO:0000313" key="10">
    <source>
        <dbReference type="Ensembl" id="ENSLBEP00000014085.1"/>
    </source>
</evidence>
<dbReference type="OrthoDB" id="6363067at2759"/>
<feature type="region of interest" description="Disordered" evidence="6">
    <location>
        <begin position="117"/>
        <end position="170"/>
    </location>
</feature>
<dbReference type="GO" id="GO:0005635">
    <property type="term" value="C:nuclear envelope"/>
    <property type="evidence" value="ECO:0007669"/>
    <property type="project" value="UniProtKB-ARBA"/>
</dbReference>
<feature type="region of interest" description="Disordered" evidence="6">
    <location>
        <begin position="282"/>
        <end position="334"/>
    </location>
</feature>